<dbReference type="EMBL" id="GBRH01168695">
    <property type="protein sequence ID" value="JAE29201.1"/>
    <property type="molecule type" value="Transcribed_RNA"/>
</dbReference>
<name>A0A0A9H2Y2_ARUDO</name>
<reference evidence="1" key="2">
    <citation type="journal article" date="2015" name="Data Brief">
        <title>Shoot transcriptome of the giant reed, Arundo donax.</title>
        <authorList>
            <person name="Barrero R.A."/>
            <person name="Guerrero F.D."/>
            <person name="Moolhuijzen P."/>
            <person name="Goolsby J.A."/>
            <person name="Tidwell J."/>
            <person name="Bellgard S.E."/>
            <person name="Bellgard M.I."/>
        </authorList>
    </citation>
    <scope>NUCLEOTIDE SEQUENCE</scope>
    <source>
        <tissue evidence="1">Shoot tissue taken approximately 20 cm above the soil surface</tissue>
    </source>
</reference>
<dbReference type="AlphaFoldDB" id="A0A0A9H2Y2"/>
<proteinExistence type="predicted"/>
<accession>A0A0A9H2Y2</accession>
<protein>
    <submittedName>
        <fullName evidence="1">Uncharacterized protein</fullName>
    </submittedName>
</protein>
<organism evidence="1">
    <name type="scientific">Arundo donax</name>
    <name type="common">Giant reed</name>
    <name type="synonym">Donax arundinaceus</name>
    <dbReference type="NCBI Taxonomy" id="35708"/>
    <lineage>
        <taxon>Eukaryota</taxon>
        <taxon>Viridiplantae</taxon>
        <taxon>Streptophyta</taxon>
        <taxon>Embryophyta</taxon>
        <taxon>Tracheophyta</taxon>
        <taxon>Spermatophyta</taxon>
        <taxon>Magnoliopsida</taxon>
        <taxon>Liliopsida</taxon>
        <taxon>Poales</taxon>
        <taxon>Poaceae</taxon>
        <taxon>PACMAD clade</taxon>
        <taxon>Arundinoideae</taxon>
        <taxon>Arundineae</taxon>
        <taxon>Arundo</taxon>
    </lineage>
</organism>
<sequence length="66" mass="7663">MLLPDDIIFTTTGYGTLNNKQTFENKGKKILRCYKTNLLQEHKNHPSAIHVYINKDLAYEIAKKLI</sequence>
<evidence type="ECO:0000313" key="1">
    <source>
        <dbReference type="EMBL" id="JAE29201.1"/>
    </source>
</evidence>
<reference evidence="1" key="1">
    <citation type="submission" date="2014-09" db="EMBL/GenBank/DDBJ databases">
        <authorList>
            <person name="Magalhaes I.L.F."/>
            <person name="Oliveira U."/>
            <person name="Santos F.R."/>
            <person name="Vidigal T.H.D.A."/>
            <person name="Brescovit A.D."/>
            <person name="Santos A.J."/>
        </authorList>
    </citation>
    <scope>NUCLEOTIDE SEQUENCE</scope>
    <source>
        <tissue evidence="1">Shoot tissue taken approximately 20 cm above the soil surface</tissue>
    </source>
</reference>